<dbReference type="Proteomes" id="UP000314987">
    <property type="component" value="Unassembled WGS sequence"/>
</dbReference>
<sequence>MTHRLDPPSPALGHTTGVPVEASLRSSLFSGLLFLLAWALAQLWRVGLQPKPRGEAKLVSPEAGAEEEESTFVQAPGPWPEVRRAWASPSPLPWAKQVRKEGDEGTAEGPTGCGSGEQKVHEGAARREKPGGRPAGPAQQDDGQGAEGAARDLLMGQRALWPGEGMVDENEDAGEQAPGAAEQSPPSHVDGGPQGLWPLAWQLREEADKRGMGGAEESNSEGGVGRQPPVLTSPLLRAWAYRPGEDEDEDEEDVSDGEGGAGSPLLRAWACQPEEENEDQEDAKGETVCNVGPGLQTFRVSIFVPGAERPPPWPSPQLPQRLKRRLPPRRPPVELKPESPPGRKVRFSSTVELHLLVVWAGPAHAARRGPWEQLARDRSRFMRRIAQVEVQLGPFLCPDARARAWARLQAQTISPELRKPSSPPAVVLSSFQDGPCHPPSHPPSPSQ</sequence>
<dbReference type="GO" id="GO:0005783">
    <property type="term" value="C:endoplasmic reticulum"/>
    <property type="evidence" value="ECO:0007669"/>
    <property type="project" value="TreeGrafter"/>
</dbReference>
<evidence type="ECO:0000313" key="4">
    <source>
        <dbReference type="Ensembl" id="ENSVURP00010013826.1"/>
    </source>
</evidence>
<organism evidence="4 5">
    <name type="scientific">Vombatus ursinus</name>
    <name type="common">Common wombat</name>
    <dbReference type="NCBI Taxonomy" id="29139"/>
    <lineage>
        <taxon>Eukaryota</taxon>
        <taxon>Metazoa</taxon>
        <taxon>Chordata</taxon>
        <taxon>Craniata</taxon>
        <taxon>Vertebrata</taxon>
        <taxon>Euteleostomi</taxon>
        <taxon>Mammalia</taxon>
        <taxon>Metatheria</taxon>
        <taxon>Diprotodontia</taxon>
        <taxon>Vombatidae</taxon>
        <taxon>Vombatus</taxon>
    </lineage>
</organism>
<gene>
    <name evidence="4" type="primary">PPP1R15A</name>
</gene>
<evidence type="ECO:0000256" key="3">
    <source>
        <dbReference type="SAM" id="MobiDB-lite"/>
    </source>
</evidence>
<dbReference type="AlphaFoldDB" id="A0A4X2KUX7"/>
<evidence type="ECO:0000256" key="2">
    <source>
        <dbReference type="ARBA" id="ARBA00022737"/>
    </source>
</evidence>
<comment type="similarity">
    <text evidence="1">Belongs to the PPP1R15 family.</text>
</comment>
<evidence type="ECO:0000313" key="5">
    <source>
        <dbReference type="Proteomes" id="UP000314987"/>
    </source>
</evidence>
<dbReference type="GeneTree" id="ENSGT00940000154404"/>
<feature type="compositionally biased region" description="Acidic residues" evidence="3">
    <location>
        <begin position="245"/>
        <end position="256"/>
    </location>
</feature>
<reference evidence="5" key="1">
    <citation type="submission" date="2018-12" db="EMBL/GenBank/DDBJ databases">
        <authorList>
            <person name="Yazar S."/>
        </authorList>
    </citation>
    <scope>NUCLEOTIDE SEQUENCE [LARGE SCALE GENOMIC DNA]</scope>
</reference>
<keyword evidence="2" id="KW-0677">Repeat</keyword>
<evidence type="ECO:0000256" key="1">
    <source>
        <dbReference type="ARBA" id="ARBA00010161"/>
    </source>
</evidence>
<feature type="compositionally biased region" description="Pro residues" evidence="3">
    <location>
        <begin position="308"/>
        <end position="317"/>
    </location>
</feature>
<dbReference type="PANTHER" id="PTHR16489:SF14">
    <property type="entry name" value="PROTEIN PHOSPHATASE 1 REGULATORY SUBUNIT 15A"/>
    <property type="match status" value="1"/>
</dbReference>
<accession>A0A4X2KUX7</accession>
<protein>
    <submittedName>
        <fullName evidence="4">Uncharacterized protein</fullName>
    </submittedName>
</protein>
<dbReference type="PANTHER" id="PTHR16489">
    <property type="entry name" value="GH11727P"/>
    <property type="match status" value="1"/>
</dbReference>
<feature type="compositionally biased region" description="Pro residues" evidence="3">
    <location>
        <begin position="436"/>
        <end position="447"/>
    </location>
</feature>
<dbReference type="GO" id="GO:0034976">
    <property type="term" value="P:response to endoplasmic reticulum stress"/>
    <property type="evidence" value="ECO:0007669"/>
    <property type="project" value="TreeGrafter"/>
</dbReference>
<feature type="compositionally biased region" description="Basic and acidic residues" evidence="3">
    <location>
        <begin position="118"/>
        <end position="131"/>
    </location>
</feature>
<dbReference type="Ensembl" id="ENSVURT00010015742.1">
    <property type="protein sequence ID" value="ENSVURP00010013826.1"/>
    <property type="gene ID" value="ENSVURG00010010630.1"/>
</dbReference>
<dbReference type="OMA" id="LWPLAWQ"/>
<dbReference type="STRING" id="29139.ENSVURP00010013826"/>
<name>A0A4X2KUX7_VOMUR</name>
<reference evidence="4" key="2">
    <citation type="submission" date="2025-08" db="UniProtKB">
        <authorList>
            <consortium name="Ensembl"/>
        </authorList>
    </citation>
    <scope>IDENTIFICATION</scope>
</reference>
<dbReference type="InterPro" id="IPR051254">
    <property type="entry name" value="PPP1R15"/>
</dbReference>
<keyword evidence="5" id="KW-1185">Reference proteome</keyword>
<reference evidence="4" key="3">
    <citation type="submission" date="2025-09" db="UniProtKB">
        <authorList>
            <consortium name="Ensembl"/>
        </authorList>
    </citation>
    <scope>IDENTIFICATION</scope>
</reference>
<feature type="region of interest" description="Disordered" evidence="3">
    <location>
        <begin position="307"/>
        <end position="344"/>
    </location>
</feature>
<dbReference type="GO" id="GO:0019888">
    <property type="term" value="F:protein phosphatase regulator activity"/>
    <property type="evidence" value="ECO:0007669"/>
    <property type="project" value="TreeGrafter"/>
</dbReference>
<feature type="region of interest" description="Disordered" evidence="3">
    <location>
        <begin position="52"/>
        <end position="290"/>
    </location>
</feature>
<proteinExistence type="inferred from homology"/>
<feature type="region of interest" description="Disordered" evidence="3">
    <location>
        <begin position="416"/>
        <end position="447"/>
    </location>
</feature>
<dbReference type="GO" id="GO:0000164">
    <property type="term" value="C:protein phosphatase type 1 complex"/>
    <property type="evidence" value="ECO:0007669"/>
    <property type="project" value="TreeGrafter"/>
</dbReference>